<dbReference type="PANTHER" id="PTHR11161:SF12">
    <property type="entry name" value="ACYLTRANSFERASE 3 DOMAIN-CONTAINING PROTEIN-RELATED"/>
    <property type="match status" value="1"/>
</dbReference>
<feature type="domain" description="Acyltransferase 3" evidence="2">
    <location>
        <begin position="94"/>
        <end position="487"/>
    </location>
</feature>
<name>A0A914R2W4_9BILA</name>
<feature type="transmembrane region" description="Helical" evidence="1">
    <location>
        <begin position="400"/>
        <end position="422"/>
    </location>
</feature>
<accession>A0A914R2W4</accession>
<feature type="transmembrane region" description="Helical" evidence="1">
    <location>
        <begin position="254"/>
        <end position="282"/>
    </location>
</feature>
<dbReference type="GO" id="GO:0016747">
    <property type="term" value="F:acyltransferase activity, transferring groups other than amino-acyl groups"/>
    <property type="evidence" value="ECO:0007669"/>
    <property type="project" value="InterPro"/>
</dbReference>
<keyword evidence="1" id="KW-0812">Transmembrane</keyword>
<keyword evidence="1" id="KW-1133">Transmembrane helix</keyword>
<sequence length="519" mass="58401">MLNNKTRIQQTFSPKPFCYSPTQTIKSIAAFVNDSANAAVGTVSTATTGIWSIIGTWLALIITGTFYDTKYSAAFSIKQNYKELTQHRLSKFTCIDYFRIIAILWVMINHTGSEGRIDILERQPSAKTFKDAVHSHPFFGPLFGNSGLGVEIFLVLSGFLAARSWYRSSQSKTSSFFGHYIGFIIKRALRLFPSVAVFVWLAQSSLSAQYMPRFYDSMVSTCGIKGIASHLTFTSNLQSTPTCLGYLWYLGLDFQLYIISPIFMAVLLYNSALGIALIGAVVSASSIYRAYFCWTHDICNKSDVDIPFISFPGQTEAELQSIYYGLWDIYSRPQTKCGPFLIGLLAGFFSLQYSQTVPSIPKSALKYLNVVAIFGAIFCIFGILPEYWYPDAGNTVYNTFYTATFRSIFALCTSWLLFYGIYWFKASSVVFFNVLATITFQAYLLHMPVVYLFNNCQMLQDAMGPWEVLYVLPGVAIISYIGAFILYLTIEAPMAKIASYFYDNMRAHLIPETKTSKMD</sequence>
<feature type="transmembrane region" description="Helical" evidence="1">
    <location>
        <begin position="468"/>
        <end position="490"/>
    </location>
</feature>
<evidence type="ECO:0000313" key="4">
    <source>
        <dbReference type="WBParaSite" id="PDA_v2.g5777.t1"/>
    </source>
</evidence>
<evidence type="ECO:0000313" key="3">
    <source>
        <dbReference type="Proteomes" id="UP000887578"/>
    </source>
</evidence>
<dbReference type="InterPro" id="IPR052728">
    <property type="entry name" value="O2_lipid_transport_reg"/>
</dbReference>
<evidence type="ECO:0000259" key="2">
    <source>
        <dbReference type="Pfam" id="PF01757"/>
    </source>
</evidence>
<evidence type="ECO:0000256" key="1">
    <source>
        <dbReference type="SAM" id="Phobius"/>
    </source>
</evidence>
<dbReference type="PANTHER" id="PTHR11161">
    <property type="entry name" value="O-ACYLTRANSFERASE"/>
    <property type="match status" value="1"/>
</dbReference>
<feature type="transmembrane region" description="Helical" evidence="1">
    <location>
        <begin position="429"/>
        <end position="453"/>
    </location>
</feature>
<feature type="transmembrane region" description="Helical" evidence="1">
    <location>
        <begin position="49"/>
        <end position="68"/>
    </location>
</feature>
<protein>
    <submittedName>
        <fullName evidence="4">Acyltransferase 3 domain-containing protein</fullName>
    </submittedName>
</protein>
<dbReference type="AlphaFoldDB" id="A0A914R2W4"/>
<dbReference type="WBParaSite" id="PDA_v2.g5777.t1">
    <property type="protein sequence ID" value="PDA_v2.g5777.t1"/>
    <property type="gene ID" value="PDA_v2.g5777"/>
</dbReference>
<dbReference type="InterPro" id="IPR002656">
    <property type="entry name" value="Acyl_transf_3_dom"/>
</dbReference>
<reference evidence="4" key="1">
    <citation type="submission" date="2022-11" db="UniProtKB">
        <authorList>
            <consortium name="WormBaseParasite"/>
        </authorList>
    </citation>
    <scope>IDENTIFICATION</scope>
</reference>
<dbReference type="Pfam" id="PF01757">
    <property type="entry name" value="Acyl_transf_3"/>
    <property type="match status" value="1"/>
</dbReference>
<organism evidence="3 4">
    <name type="scientific">Panagrolaimus davidi</name>
    <dbReference type="NCBI Taxonomy" id="227884"/>
    <lineage>
        <taxon>Eukaryota</taxon>
        <taxon>Metazoa</taxon>
        <taxon>Ecdysozoa</taxon>
        <taxon>Nematoda</taxon>
        <taxon>Chromadorea</taxon>
        <taxon>Rhabditida</taxon>
        <taxon>Tylenchina</taxon>
        <taxon>Panagrolaimomorpha</taxon>
        <taxon>Panagrolaimoidea</taxon>
        <taxon>Panagrolaimidae</taxon>
        <taxon>Panagrolaimus</taxon>
    </lineage>
</organism>
<keyword evidence="1" id="KW-0472">Membrane</keyword>
<proteinExistence type="predicted"/>
<dbReference type="Proteomes" id="UP000887578">
    <property type="component" value="Unplaced"/>
</dbReference>
<keyword evidence="3" id="KW-1185">Reference proteome</keyword>
<feature type="transmembrane region" description="Helical" evidence="1">
    <location>
        <begin position="367"/>
        <end position="388"/>
    </location>
</feature>
<feature type="transmembrane region" description="Helical" evidence="1">
    <location>
        <begin position="147"/>
        <end position="166"/>
    </location>
</feature>
<feature type="transmembrane region" description="Helical" evidence="1">
    <location>
        <begin position="187"/>
        <end position="206"/>
    </location>
</feature>